<proteinExistence type="inferred from homology"/>
<comment type="similarity">
    <text evidence="1">Belongs to the flavin oxidoreductase frp family.</text>
</comment>
<keyword evidence="2" id="KW-0285">Flavoprotein</keyword>
<dbReference type="GeneID" id="60548729"/>
<dbReference type="GO" id="GO:0016491">
    <property type="term" value="F:oxidoreductase activity"/>
    <property type="evidence" value="ECO:0007669"/>
    <property type="project" value="UniProtKB-KW"/>
</dbReference>
<evidence type="ECO:0000259" key="6">
    <source>
        <dbReference type="Pfam" id="PF00881"/>
    </source>
</evidence>
<accession>A0AAI8FMB2</accession>
<dbReference type="EMBL" id="CP008726">
    <property type="protein sequence ID" value="AIO65645.1"/>
    <property type="molecule type" value="Genomic_DNA"/>
</dbReference>
<organism evidence="7 8">
    <name type="scientific">Burkholderia oklahomensis</name>
    <dbReference type="NCBI Taxonomy" id="342113"/>
    <lineage>
        <taxon>Bacteria</taxon>
        <taxon>Pseudomonadati</taxon>
        <taxon>Pseudomonadota</taxon>
        <taxon>Betaproteobacteria</taxon>
        <taxon>Burkholderiales</taxon>
        <taxon>Burkholderiaceae</taxon>
        <taxon>Burkholderia</taxon>
        <taxon>pseudomallei group</taxon>
    </lineage>
</organism>
<feature type="region of interest" description="Disordered" evidence="5">
    <location>
        <begin position="263"/>
        <end position="299"/>
    </location>
</feature>
<dbReference type="SUPFAM" id="SSF55469">
    <property type="entry name" value="FMN-dependent nitroreductase-like"/>
    <property type="match status" value="1"/>
</dbReference>
<dbReference type="KEGG" id="bok:DM82_2187"/>
<evidence type="ECO:0000313" key="8">
    <source>
        <dbReference type="Proteomes" id="UP000029424"/>
    </source>
</evidence>
<dbReference type="Gene3D" id="3.40.109.10">
    <property type="entry name" value="NADH Oxidase"/>
    <property type="match status" value="1"/>
</dbReference>
<dbReference type="PANTHER" id="PTHR43425:SF2">
    <property type="entry name" value="OXYGEN-INSENSITIVE NADPH NITROREDUCTASE"/>
    <property type="match status" value="1"/>
</dbReference>
<evidence type="ECO:0000313" key="7">
    <source>
        <dbReference type="EMBL" id="AIO65645.1"/>
    </source>
</evidence>
<dbReference type="RefSeq" id="WP_232238991.1">
    <property type="nucleotide sequence ID" value="NZ_CADEQG010000005.1"/>
</dbReference>
<dbReference type="InterPro" id="IPR029479">
    <property type="entry name" value="Nitroreductase"/>
</dbReference>
<dbReference type="InterPro" id="IPR000415">
    <property type="entry name" value="Nitroreductase-like"/>
</dbReference>
<feature type="domain" description="Nitroreductase" evidence="6">
    <location>
        <begin position="8"/>
        <end position="164"/>
    </location>
</feature>
<keyword evidence="8" id="KW-1185">Reference proteome</keyword>
<keyword evidence="4" id="KW-0560">Oxidoreductase</keyword>
<reference evidence="7 8" key="1">
    <citation type="submission" date="2014-06" db="EMBL/GenBank/DDBJ databases">
        <authorList>
            <person name="Bishop-Lilly K.A."/>
            <person name="Broomall S.M."/>
            <person name="Chain P.S."/>
            <person name="Chertkov O."/>
            <person name="Coyne S.R."/>
            <person name="Daligault H.E."/>
            <person name="Davenport K.W."/>
            <person name="Erkkila T."/>
            <person name="Frey K.G."/>
            <person name="Gibbons H.S."/>
            <person name="Gu W."/>
            <person name="Jaissle J."/>
            <person name="Johnson S.L."/>
            <person name="Koroleva G.I."/>
            <person name="Ladner J.T."/>
            <person name="Lo C.-C."/>
            <person name="Minogue T.D."/>
            <person name="Munk C."/>
            <person name="Palacios G.F."/>
            <person name="Redden C.L."/>
            <person name="Rosenzweig C.N."/>
            <person name="Scholz M.B."/>
            <person name="Teshima H."/>
            <person name="Xu Y."/>
        </authorList>
    </citation>
    <scope>NUCLEOTIDE SEQUENCE [LARGE SCALE GENOMIC DNA]</scope>
    <source>
        <strain evidence="7 8">EO147</strain>
    </source>
</reference>
<sequence>MTTFSDLLRRHRSIRRYKPDAIPRALIDDVCADAVAGASSFGNLNSVSLVLTQDPERKRRLYELHGRQPMILQAPLVVTFVADCYRTRRWLARGRARDNFNNLLGHHVALCDAMIVAQNVCLAFEARGLGVCYMGSTLTAMRGIAAALALPKTCAPITTLVVGYPDEAPAKRDRLPLDAIVHDEAYRTPTDAHIDASYAERDRLAWARCTSSPANRARIAQLGIGSVAQWYSSELKYDPDRCRRDSDALLEFLVHRDFLRADELRRPQPDAQKNPAEAGAREHHAPRRPRLIPAQGKSR</sequence>
<evidence type="ECO:0000256" key="3">
    <source>
        <dbReference type="ARBA" id="ARBA00022643"/>
    </source>
</evidence>
<dbReference type="PANTHER" id="PTHR43425">
    <property type="entry name" value="OXYGEN-INSENSITIVE NADPH NITROREDUCTASE"/>
    <property type="match status" value="1"/>
</dbReference>
<protein>
    <submittedName>
        <fullName evidence="7">Nitroreductase family protein</fullName>
    </submittedName>
</protein>
<dbReference type="Pfam" id="PF00881">
    <property type="entry name" value="Nitroreductase"/>
    <property type="match status" value="1"/>
</dbReference>
<name>A0AAI8FMB2_9BURK</name>
<gene>
    <name evidence="7" type="ORF">DM82_2187</name>
</gene>
<evidence type="ECO:0000256" key="4">
    <source>
        <dbReference type="ARBA" id="ARBA00023002"/>
    </source>
</evidence>
<dbReference type="Proteomes" id="UP000029424">
    <property type="component" value="Chromosome 1"/>
</dbReference>
<evidence type="ECO:0000256" key="1">
    <source>
        <dbReference type="ARBA" id="ARBA00008366"/>
    </source>
</evidence>
<evidence type="ECO:0000256" key="5">
    <source>
        <dbReference type="SAM" id="MobiDB-lite"/>
    </source>
</evidence>
<dbReference type="AlphaFoldDB" id="A0AAI8FMB2"/>
<evidence type="ECO:0000256" key="2">
    <source>
        <dbReference type="ARBA" id="ARBA00022630"/>
    </source>
</evidence>
<keyword evidence="3" id="KW-0288">FMN</keyword>
<dbReference type="InterPro" id="IPR016446">
    <property type="entry name" value="Flavin_OxRdtase_Frp"/>
</dbReference>